<dbReference type="OrthoDB" id="9761969at2"/>
<feature type="domain" description="Nudix hydrolase" evidence="1">
    <location>
        <begin position="8"/>
        <end position="141"/>
    </location>
</feature>
<gene>
    <name evidence="2" type="ordered locus">Nhal_2212</name>
</gene>
<dbReference type="eggNOG" id="COG1051">
    <property type="taxonomic scope" value="Bacteria"/>
</dbReference>
<dbReference type="HOGENOM" id="CLU_156327_0_0_6"/>
<dbReference type="Proteomes" id="UP000001844">
    <property type="component" value="Chromosome"/>
</dbReference>
<dbReference type="InterPro" id="IPR015797">
    <property type="entry name" value="NUDIX_hydrolase-like_dom_sf"/>
</dbReference>
<proteinExistence type="predicted"/>
<sequence>MKPPTPKPIRQVVTVFLEHQGKILLVRRSQRVGSYQGRWSGISGYLEDPTPLAQALREIQEETGLKGEDITLLKSGPPLSVDDPDSPVLWEVHPFLFQVEHPEAIRLDWENTELCWVTPTALSDYPTVPALAEALAQVYPP</sequence>
<keyword evidence="3" id="KW-1185">Reference proteome</keyword>
<dbReference type="PROSITE" id="PS51462">
    <property type="entry name" value="NUDIX"/>
    <property type="match status" value="1"/>
</dbReference>
<keyword evidence="2" id="KW-0378">Hydrolase</keyword>
<organism evidence="2 3">
    <name type="scientific">Nitrosococcus halophilus (strain Nc4)</name>
    <dbReference type="NCBI Taxonomy" id="472759"/>
    <lineage>
        <taxon>Bacteria</taxon>
        <taxon>Pseudomonadati</taxon>
        <taxon>Pseudomonadota</taxon>
        <taxon>Gammaproteobacteria</taxon>
        <taxon>Chromatiales</taxon>
        <taxon>Chromatiaceae</taxon>
        <taxon>Nitrosococcus</taxon>
    </lineage>
</organism>
<dbReference type="STRING" id="472759.Nhal_2212"/>
<dbReference type="AlphaFoldDB" id="D5C580"/>
<dbReference type="EMBL" id="CP001798">
    <property type="protein sequence ID" value="ADE15303.1"/>
    <property type="molecule type" value="Genomic_DNA"/>
</dbReference>
<dbReference type="CDD" id="cd18872">
    <property type="entry name" value="NUDIX_eIF-2B"/>
    <property type="match status" value="1"/>
</dbReference>
<dbReference type="InterPro" id="IPR000086">
    <property type="entry name" value="NUDIX_hydrolase_dom"/>
</dbReference>
<dbReference type="Gene3D" id="3.90.79.10">
    <property type="entry name" value="Nucleoside Triphosphate Pyrophosphohydrolase"/>
    <property type="match status" value="1"/>
</dbReference>
<dbReference type="Pfam" id="PF00293">
    <property type="entry name" value="NUDIX"/>
    <property type="match status" value="1"/>
</dbReference>
<dbReference type="RefSeq" id="WP_013033166.1">
    <property type="nucleotide sequence ID" value="NC_013960.1"/>
</dbReference>
<evidence type="ECO:0000259" key="1">
    <source>
        <dbReference type="PROSITE" id="PS51462"/>
    </source>
</evidence>
<reference evidence="3" key="1">
    <citation type="submission" date="2010-04" db="EMBL/GenBank/DDBJ databases">
        <title>Complete genome sequence of Nitrosococcus halophilus Nc4, a salt-adapted, aerobic obligate ammonia-oxidizing sulfur purple bacterium.</title>
        <authorList>
            <consortium name="US DOE Joint Genome Institute"/>
            <person name="Campbell M.A."/>
            <person name="Malfatti S.A."/>
            <person name="Chain P.S.G."/>
            <person name="Heidelberg J.F."/>
            <person name="Ward B.B."/>
            <person name="Klotz M.G."/>
        </authorList>
    </citation>
    <scope>NUCLEOTIDE SEQUENCE [LARGE SCALE GENOMIC DNA]</scope>
    <source>
        <strain evidence="3">Nc4</strain>
    </source>
</reference>
<name>D5C580_NITHN</name>
<dbReference type="KEGG" id="nhl:Nhal_2212"/>
<evidence type="ECO:0000313" key="3">
    <source>
        <dbReference type="Proteomes" id="UP000001844"/>
    </source>
</evidence>
<protein>
    <submittedName>
        <fullName evidence="2">NUDIX hydrolase</fullName>
    </submittedName>
</protein>
<dbReference type="SUPFAM" id="SSF55811">
    <property type="entry name" value="Nudix"/>
    <property type="match status" value="1"/>
</dbReference>
<accession>D5C580</accession>
<dbReference type="GO" id="GO:0016787">
    <property type="term" value="F:hydrolase activity"/>
    <property type="evidence" value="ECO:0007669"/>
    <property type="project" value="UniProtKB-KW"/>
</dbReference>
<evidence type="ECO:0000313" key="2">
    <source>
        <dbReference type="EMBL" id="ADE15303.1"/>
    </source>
</evidence>